<comment type="caution">
    <text evidence="3">The sequence shown here is derived from an EMBL/GenBank/DDBJ whole genome shotgun (WGS) entry which is preliminary data.</text>
</comment>
<evidence type="ECO:0000313" key="4">
    <source>
        <dbReference type="Proteomes" id="UP000234950"/>
    </source>
</evidence>
<protein>
    <submittedName>
        <fullName evidence="3">Alkyl hydroperoxide reductase</fullName>
    </submittedName>
</protein>
<accession>A0A2N5H8K4</accession>
<name>A0A2N5H8K4_9BACI</name>
<dbReference type="InterPro" id="IPR036249">
    <property type="entry name" value="Thioredoxin-like_sf"/>
</dbReference>
<dbReference type="InterPro" id="IPR000866">
    <property type="entry name" value="AhpC/TSA"/>
</dbReference>
<dbReference type="GO" id="GO:0016491">
    <property type="term" value="F:oxidoreductase activity"/>
    <property type="evidence" value="ECO:0007669"/>
    <property type="project" value="InterPro"/>
</dbReference>
<proteinExistence type="predicted"/>
<organism evidence="3 4">
    <name type="scientific">Neobacillus cucumis</name>
    <dbReference type="NCBI Taxonomy" id="1740721"/>
    <lineage>
        <taxon>Bacteria</taxon>
        <taxon>Bacillati</taxon>
        <taxon>Bacillota</taxon>
        <taxon>Bacilli</taxon>
        <taxon>Bacillales</taxon>
        <taxon>Bacillaceae</taxon>
        <taxon>Neobacillus</taxon>
    </lineage>
</organism>
<dbReference type="Pfam" id="PF00578">
    <property type="entry name" value="AhpC-TSA"/>
    <property type="match status" value="1"/>
</dbReference>
<dbReference type="SUPFAM" id="SSF52833">
    <property type="entry name" value="Thioredoxin-like"/>
    <property type="match status" value="1"/>
</dbReference>
<dbReference type="EMBL" id="PGVE01000088">
    <property type="protein sequence ID" value="PLS01841.1"/>
    <property type="molecule type" value="Genomic_DNA"/>
</dbReference>
<sequence length="65" mass="7672">MENKREDYVLDDSVQPFCAQTTDFAPSFIAEAYDNVAKKFKEVNLESYRGKWVILFFYPSNFTFV</sequence>
<feature type="domain" description="Alkyl hydroperoxide reductase subunit C/ Thiol specific antioxidant" evidence="2">
    <location>
        <begin position="23"/>
        <end position="65"/>
    </location>
</feature>
<dbReference type="Proteomes" id="UP000234950">
    <property type="component" value="Unassembled WGS sequence"/>
</dbReference>
<dbReference type="AlphaFoldDB" id="A0A2N5H8K4"/>
<dbReference type="OrthoDB" id="9812811at2"/>
<evidence type="ECO:0000259" key="2">
    <source>
        <dbReference type="Pfam" id="PF00578"/>
    </source>
</evidence>
<reference evidence="3 4" key="1">
    <citation type="submission" date="2017-11" db="EMBL/GenBank/DDBJ databases">
        <title>Comparitive Functional Genomics of Dry Heat Resistant strains isolated from the Viking Spacecraft.</title>
        <authorList>
            <person name="Seuylemezian A."/>
            <person name="Cooper K."/>
            <person name="Vaishampayan P."/>
        </authorList>
    </citation>
    <scope>NUCLEOTIDE SEQUENCE [LARGE SCALE GENOMIC DNA]</scope>
    <source>
        <strain evidence="3 4">V32-6</strain>
    </source>
</reference>
<evidence type="ECO:0000313" key="3">
    <source>
        <dbReference type="EMBL" id="PLS01841.1"/>
    </source>
</evidence>
<evidence type="ECO:0000256" key="1">
    <source>
        <dbReference type="ARBA" id="ARBA00023157"/>
    </source>
</evidence>
<gene>
    <name evidence="3" type="ORF">CVD27_23105</name>
</gene>
<dbReference type="GO" id="GO:0016209">
    <property type="term" value="F:antioxidant activity"/>
    <property type="evidence" value="ECO:0007669"/>
    <property type="project" value="InterPro"/>
</dbReference>
<dbReference type="Gene3D" id="3.40.30.10">
    <property type="entry name" value="Glutaredoxin"/>
    <property type="match status" value="1"/>
</dbReference>
<keyword evidence="1" id="KW-1015">Disulfide bond</keyword>
<keyword evidence="4" id="KW-1185">Reference proteome</keyword>